<evidence type="ECO:0000256" key="1">
    <source>
        <dbReference type="ARBA" id="ARBA00004442"/>
    </source>
</evidence>
<dbReference type="GO" id="GO:0009279">
    <property type="term" value="C:cell outer membrane"/>
    <property type="evidence" value="ECO:0007669"/>
    <property type="project" value="UniProtKB-SubCell"/>
</dbReference>
<evidence type="ECO:0000256" key="8">
    <source>
        <dbReference type="SAM" id="SignalP"/>
    </source>
</evidence>
<dbReference type="SUPFAM" id="SSF56954">
    <property type="entry name" value="Outer membrane efflux proteins (OEP)"/>
    <property type="match status" value="1"/>
</dbReference>
<keyword evidence="5" id="KW-0812">Transmembrane</keyword>
<dbReference type="RefSeq" id="WP_019442142.1">
    <property type="nucleotide sequence ID" value="NZ_ALOE01000026.1"/>
</dbReference>
<evidence type="ECO:0000256" key="4">
    <source>
        <dbReference type="ARBA" id="ARBA00022452"/>
    </source>
</evidence>
<dbReference type="Proteomes" id="UP000327424">
    <property type="component" value="Chromosome"/>
</dbReference>
<comment type="similarity">
    <text evidence="2">Belongs to the outer membrane factor (OMF) (TC 1.B.17) family.</text>
</comment>
<dbReference type="GO" id="GO:0015288">
    <property type="term" value="F:porin activity"/>
    <property type="evidence" value="ECO:0007669"/>
    <property type="project" value="TreeGrafter"/>
</dbReference>
<protein>
    <submittedName>
        <fullName evidence="9">TolC family outer membrane protein</fullName>
    </submittedName>
</protein>
<dbReference type="NCBIfam" id="TIGR01844">
    <property type="entry name" value="type_I_sec_TolC"/>
    <property type="match status" value="1"/>
</dbReference>
<dbReference type="KEGG" id="mmaa:FR932_19735"/>
<keyword evidence="6" id="KW-0472">Membrane</keyword>
<dbReference type="Gene3D" id="1.20.1600.10">
    <property type="entry name" value="Outer membrane efflux proteins (OEP)"/>
    <property type="match status" value="1"/>
</dbReference>
<keyword evidence="4" id="KW-1134">Transmembrane beta strand</keyword>
<proteinExistence type="inferred from homology"/>
<name>A0A5J6WR45_MORMI</name>
<keyword evidence="3" id="KW-0813">Transport</keyword>
<evidence type="ECO:0000256" key="5">
    <source>
        <dbReference type="ARBA" id="ARBA00022692"/>
    </source>
</evidence>
<evidence type="ECO:0000256" key="7">
    <source>
        <dbReference type="ARBA" id="ARBA00023237"/>
    </source>
</evidence>
<evidence type="ECO:0000313" key="9">
    <source>
        <dbReference type="EMBL" id="QFI39884.1"/>
    </source>
</evidence>
<organism evidence="9 10">
    <name type="scientific">Moritella marina ATCC 15381</name>
    <dbReference type="NCBI Taxonomy" id="1202962"/>
    <lineage>
        <taxon>Bacteria</taxon>
        <taxon>Pseudomonadati</taxon>
        <taxon>Pseudomonadota</taxon>
        <taxon>Gammaproteobacteria</taxon>
        <taxon>Alteromonadales</taxon>
        <taxon>Moritellaceae</taxon>
        <taxon>Moritella</taxon>
    </lineage>
</organism>
<evidence type="ECO:0000256" key="6">
    <source>
        <dbReference type="ARBA" id="ARBA00023136"/>
    </source>
</evidence>
<dbReference type="EMBL" id="CP044399">
    <property type="protein sequence ID" value="QFI39884.1"/>
    <property type="molecule type" value="Genomic_DNA"/>
</dbReference>
<evidence type="ECO:0000313" key="10">
    <source>
        <dbReference type="Proteomes" id="UP000327424"/>
    </source>
</evidence>
<keyword evidence="8" id="KW-0732">Signal</keyword>
<feature type="chain" id="PRO_5023858198" evidence="8">
    <location>
        <begin position="22"/>
        <end position="445"/>
    </location>
</feature>
<comment type="subcellular location">
    <subcellularLocation>
        <location evidence="1">Cell outer membrane</location>
    </subcellularLocation>
</comment>
<evidence type="ECO:0000256" key="2">
    <source>
        <dbReference type="ARBA" id="ARBA00007613"/>
    </source>
</evidence>
<gene>
    <name evidence="9" type="ORF">FR932_19735</name>
</gene>
<reference evidence="9 10" key="1">
    <citation type="submission" date="2019-09" db="EMBL/GenBank/DDBJ databases">
        <title>Hybrid Assembly of the complete Genome of the Deep-Sea Bacterium Moritella marina from long Nanopore and Illumina reads.</title>
        <authorList>
            <person name="Magin S."/>
            <person name="Georgoulis A."/>
            <person name="Papadimitriou K."/>
            <person name="Iliakis G."/>
            <person name="Vorgias C.E."/>
        </authorList>
    </citation>
    <scope>NUCLEOTIDE SEQUENCE [LARGE SCALE GENOMIC DNA]</scope>
    <source>
        <strain evidence="9 10">MP-1</strain>
    </source>
</reference>
<dbReference type="InterPro" id="IPR051906">
    <property type="entry name" value="TolC-like"/>
</dbReference>
<dbReference type="InterPro" id="IPR003423">
    <property type="entry name" value="OMP_efflux"/>
</dbReference>
<keyword evidence="10" id="KW-1185">Reference proteome</keyword>
<dbReference type="Pfam" id="PF02321">
    <property type="entry name" value="OEP"/>
    <property type="match status" value="2"/>
</dbReference>
<dbReference type="OrthoDB" id="9813458at2"/>
<dbReference type="PANTHER" id="PTHR30026">
    <property type="entry name" value="OUTER MEMBRANE PROTEIN TOLC"/>
    <property type="match status" value="1"/>
</dbReference>
<keyword evidence="7" id="KW-0998">Cell outer membrane</keyword>
<dbReference type="GO" id="GO:1990281">
    <property type="term" value="C:efflux pump complex"/>
    <property type="evidence" value="ECO:0007669"/>
    <property type="project" value="TreeGrafter"/>
</dbReference>
<dbReference type="InterPro" id="IPR010130">
    <property type="entry name" value="T1SS_OMP_TolC"/>
</dbReference>
<sequence length="445" mass="47915">MKFNKILLACGLAFFAHSASADNLQQIFEQALTKDPLYLEAQANRDAALEKITEQEASNLPQIGLSADLGYGITSDYKTNATGNGNALTSTVGIGLTQSLYEESNFINVSQAAKQAEQSELAVQAQLQSLILRVSNAYFSVLTANDTLEFSNRNKEAVERQLEQTTQRYNVGLTDKTDVLEAQSTFDLSVAEVINAENTLANSYESLTEITGLTHTDIAPLNTARFSPTAPNGQRNNWLDTANNQNLSIQIQRIAKQIAEGNVDLASSADNMSLNLVANAGAQYTSYGDDNQSGTNAESVVSSGNVGIEFSMPLYTGGAVTSTEKQAVYQVTASQEQLTKASREVQTQIRTYYNNVTAGLSSIKAYEQTVKSSESALEATEAGFGVGTRTIIDVLNATKSLYQSKQSLSASRYNYIISMLQLKQAAGTLNAEDINLVNAGLETSN</sequence>
<dbReference type="PANTHER" id="PTHR30026:SF20">
    <property type="entry name" value="OUTER MEMBRANE PROTEIN TOLC"/>
    <property type="match status" value="1"/>
</dbReference>
<evidence type="ECO:0000256" key="3">
    <source>
        <dbReference type="ARBA" id="ARBA00022448"/>
    </source>
</evidence>
<dbReference type="GO" id="GO:0015562">
    <property type="term" value="F:efflux transmembrane transporter activity"/>
    <property type="evidence" value="ECO:0007669"/>
    <property type="project" value="InterPro"/>
</dbReference>
<feature type="signal peptide" evidence="8">
    <location>
        <begin position="1"/>
        <end position="21"/>
    </location>
</feature>
<dbReference type="AlphaFoldDB" id="A0A5J6WR45"/>
<accession>A0A5J6WR45</accession>